<gene>
    <name evidence="3" type="ORF">Sradi_5660600</name>
</gene>
<dbReference type="InterPro" id="IPR035892">
    <property type="entry name" value="C2_domain_sf"/>
</dbReference>
<evidence type="ECO:0000256" key="1">
    <source>
        <dbReference type="SAM" id="MobiDB-lite"/>
    </source>
</evidence>
<reference evidence="3" key="2">
    <citation type="journal article" date="2024" name="Plant">
        <title>Genomic evolution and insights into agronomic trait innovations of Sesamum species.</title>
        <authorList>
            <person name="Miao H."/>
            <person name="Wang L."/>
            <person name="Qu L."/>
            <person name="Liu H."/>
            <person name="Sun Y."/>
            <person name="Le M."/>
            <person name="Wang Q."/>
            <person name="Wei S."/>
            <person name="Zheng Y."/>
            <person name="Lin W."/>
            <person name="Duan Y."/>
            <person name="Cao H."/>
            <person name="Xiong S."/>
            <person name="Wang X."/>
            <person name="Wei L."/>
            <person name="Li C."/>
            <person name="Ma Q."/>
            <person name="Ju M."/>
            <person name="Zhao R."/>
            <person name="Li G."/>
            <person name="Mu C."/>
            <person name="Tian Q."/>
            <person name="Mei H."/>
            <person name="Zhang T."/>
            <person name="Gao T."/>
            <person name="Zhang H."/>
        </authorList>
    </citation>
    <scope>NUCLEOTIDE SEQUENCE</scope>
    <source>
        <strain evidence="3">G02</strain>
    </source>
</reference>
<comment type="caution">
    <text evidence="3">The sequence shown here is derived from an EMBL/GenBank/DDBJ whole genome shotgun (WGS) entry which is preliminary data.</text>
</comment>
<reference evidence="3" key="1">
    <citation type="submission" date="2020-06" db="EMBL/GenBank/DDBJ databases">
        <authorList>
            <person name="Li T."/>
            <person name="Hu X."/>
            <person name="Zhang T."/>
            <person name="Song X."/>
            <person name="Zhang H."/>
            <person name="Dai N."/>
            <person name="Sheng W."/>
            <person name="Hou X."/>
            <person name="Wei L."/>
        </authorList>
    </citation>
    <scope>NUCLEOTIDE SEQUENCE</scope>
    <source>
        <strain evidence="3">G02</strain>
        <tissue evidence="3">Leaf</tissue>
    </source>
</reference>
<protein>
    <submittedName>
        <fullName evidence="3">FT-interacting protein 7</fullName>
    </submittedName>
</protein>
<proteinExistence type="predicted"/>
<dbReference type="Pfam" id="PF00168">
    <property type="entry name" value="C2"/>
    <property type="match status" value="2"/>
</dbReference>
<dbReference type="AlphaFoldDB" id="A0AAW2L1V4"/>
<feature type="domain" description="C2" evidence="2">
    <location>
        <begin position="1"/>
        <end position="110"/>
    </location>
</feature>
<dbReference type="PANTHER" id="PTHR31425:SF52">
    <property type="entry name" value="MULTIPLE C2 DOMAIN AND TRANSMEMBRANE REGION PROTEIN 7"/>
    <property type="match status" value="1"/>
</dbReference>
<sequence length="377" mass="42553">MTVGNLKLGVDIVSAHNLLPKDGQGSSSAFVELYFDGQRYRSTIKEKDLNPVWNETFYFNISDPSILHCLTLDAYIYNHVKATQSRAFLGKVSINGTSFVPYSDAVVLHYPLEKRGIFSRVRGELGLKVYITDDPSIKSSTPVSAAEESQMPSESVQKPISNSVHKTETRHTFYTLPKRNSEQHNHPPEVEVPHHSTKYVADEMKAPEPIPPKLVRMHSTSSAQPVDYALKETSPFLGGGRVVGGRVIRTDRAGAGTYDLVEKMHFLFVRVVKARELPAMDVTGSLDPYVEVRIGNYKGVTKHIEKNQHPVWNVVFAFSRERMQASVLEVVVKDKDLVKDDYVGFVRFDLNEVPMRVHLIAPWPRNGTVLKIRRVRR</sequence>
<evidence type="ECO:0000313" key="3">
    <source>
        <dbReference type="EMBL" id="KAL0312613.1"/>
    </source>
</evidence>
<dbReference type="InterPro" id="IPR000008">
    <property type="entry name" value="C2_dom"/>
</dbReference>
<dbReference type="Gene3D" id="2.60.40.150">
    <property type="entry name" value="C2 domain"/>
    <property type="match status" value="2"/>
</dbReference>
<feature type="compositionally biased region" description="Polar residues" evidence="1">
    <location>
        <begin position="150"/>
        <end position="164"/>
    </location>
</feature>
<dbReference type="EMBL" id="JACGWJ010000026">
    <property type="protein sequence ID" value="KAL0312613.1"/>
    <property type="molecule type" value="Genomic_DNA"/>
</dbReference>
<dbReference type="FunFam" id="2.60.40.150:FF:000323">
    <property type="entry name" value="C2 calcium/lipid-binding plant phosphoribosyltransferase family protein"/>
    <property type="match status" value="1"/>
</dbReference>
<dbReference type="PANTHER" id="PTHR31425">
    <property type="entry name" value="PHOSPHORIBOSYLANTHRANILATE TRANSFERASE ISOFORM 1"/>
    <property type="match status" value="1"/>
</dbReference>
<dbReference type="SUPFAM" id="SSF49562">
    <property type="entry name" value="C2 domain (Calcium/lipid-binding domain, CaLB)"/>
    <property type="match status" value="2"/>
</dbReference>
<dbReference type="SMART" id="SM00239">
    <property type="entry name" value="C2"/>
    <property type="match status" value="2"/>
</dbReference>
<dbReference type="CDD" id="cd04022">
    <property type="entry name" value="C2A_MCTP_PRT_plant"/>
    <property type="match status" value="1"/>
</dbReference>
<dbReference type="PROSITE" id="PS50004">
    <property type="entry name" value="C2"/>
    <property type="match status" value="2"/>
</dbReference>
<accession>A0AAW2L1V4</accession>
<feature type="domain" description="C2" evidence="2">
    <location>
        <begin position="248"/>
        <end position="364"/>
    </location>
</feature>
<feature type="region of interest" description="Disordered" evidence="1">
    <location>
        <begin position="137"/>
        <end position="164"/>
    </location>
</feature>
<organism evidence="3">
    <name type="scientific">Sesamum radiatum</name>
    <name type="common">Black benniseed</name>
    <dbReference type="NCBI Taxonomy" id="300843"/>
    <lineage>
        <taxon>Eukaryota</taxon>
        <taxon>Viridiplantae</taxon>
        <taxon>Streptophyta</taxon>
        <taxon>Embryophyta</taxon>
        <taxon>Tracheophyta</taxon>
        <taxon>Spermatophyta</taxon>
        <taxon>Magnoliopsida</taxon>
        <taxon>eudicotyledons</taxon>
        <taxon>Gunneridae</taxon>
        <taxon>Pentapetalae</taxon>
        <taxon>asterids</taxon>
        <taxon>lamiids</taxon>
        <taxon>Lamiales</taxon>
        <taxon>Pedaliaceae</taxon>
        <taxon>Sesamum</taxon>
    </lineage>
</organism>
<evidence type="ECO:0000259" key="2">
    <source>
        <dbReference type="PROSITE" id="PS50004"/>
    </source>
</evidence>
<name>A0AAW2L1V4_SESRA</name>
<dbReference type="InterPro" id="IPR047259">
    <property type="entry name" value="QUIRKY-like"/>
</dbReference>